<gene>
    <name evidence="1" type="ORF">HKK74_01965</name>
</gene>
<dbReference type="Gene3D" id="1.10.30.50">
    <property type="match status" value="1"/>
</dbReference>
<dbReference type="EMBL" id="JABVEC010000001">
    <property type="protein sequence ID" value="MBC6464270.1"/>
    <property type="molecule type" value="Genomic_DNA"/>
</dbReference>
<dbReference type="Proteomes" id="UP000805614">
    <property type="component" value="Unassembled WGS sequence"/>
</dbReference>
<keyword evidence="1" id="KW-0378">Hydrolase</keyword>
<evidence type="ECO:0000313" key="2">
    <source>
        <dbReference type="Proteomes" id="UP000805614"/>
    </source>
</evidence>
<organism evidence="1 2">
    <name type="scientific">Actinomadura alba</name>
    <dbReference type="NCBI Taxonomy" id="406431"/>
    <lineage>
        <taxon>Bacteria</taxon>
        <taxon>Bacillati</taxon>
        <taxon>Actinomycetota</taxon>
        <taxon>Actinomycetes</taxon>
        <taxon>Streptosporangiales</taxon>
        <taxon>Thermomonosporaceae</taxon>
        <taxon>Actinomadura</taxon>
    </lineage>
</organism>
<comment type="caution">
    <text evidence="1">The sequence shown here is derived from an EMBL/GenBank/DDBJ whole genome shotgun (WGS) entry which is preliminary data.</text>
</comment>
<proteinExistence type="predicted"/>
<protein>
    <submittedName>
        <fullName evidence="1">HNH endonuclease</fullName>
    </submittedName>
</protein>
<keyword evidence="1" id="KW-0540">Nuclease</keyword>
<keyword evidence="2" id="KW-1185">Reference proteome</keyword>
<sequence>MAASSGRKGRRWRRIKAQVLADCAGICIVCRHGGATYTDHVVPIEAWKAMGGDPEDPANLRPIHGALNRCSVCHRCCNESKGDRPLEEVQVVQGSRDW</sequence>
<dbReference type="RefSeq" id="WP_187241204.1">
    <property type="nucleotide sequence ID" value="NZ_BAAAOK010000011.1"/>
</dbReference>
<keyword evidence="1" id="KW-0255">Endonuclease</keyword>
<reference evidence="1 2" key="1">
    <citation type="submission" date="2020-06" db="EMBL/GenBank/DDBJ databases">
        <title>Actinomadura xiongansis sp. nov., isolated from soil of Baiyangdian.</title>
        <authorList>
            <person name="Zhang X."/>
        </authorList>
    </citation>
    <scope>NUCLEOTIDE SEQUENCE [LARGE SCALE GENOMIC DNA]</scope>
    <source>
        <strain evidence="1 2">HBUM206468</strain>
    </source>
</reference>
<accession>A0ABR7LHF7</accession>
<evidence type="ECO:0000313" key="1">
    <source>
        <dbReference type="EMBL" id="MBC6464270.1"/>
    </source>
</evidence>
<dbReference type="GO" id="GO:0004519">
    <property type="term" value="F:endonuclease activity"/>
    <property type="evidence" value="ECO:0007669"/>
    <property type="project" value="UniProtKB-KW"/>
</dbReference>
<name>A0ABR7LHF7_9ACTN</name>